<keyword evidence="3" id="KW-1185">Reference proteome</keyword>
<feature type="transmembrane region" description="Helical" evidence="1">
    <location>
        <begin position="224"/>
        <end position="242"/>
    </location>
</feature>
<feature type="transmembrane region" description="Helical" evidence="1">
    <location>
        <begin position="159"/>
        <end position="185"/>
    </location>
</feature>
<keyword evidence="1" id="KW-0812">Transmembrane</keyword>
<evidence type="ECO:0000313" key="2">
    <source>
        <dbReference type="EMBL" id="MCR9016849.1"/>
    </source>
</evidence>
<feature type="transmembrane region" description="Helical" evidence="1">
    <location>
        <begin position="27"/>
        <end position="44"/>
    </location>
</feature>
<sequence length="547" mass="62094">MNEFKLLIRKDLFILVNNIKLILRNPLRLLPYIFVLGYFSFFYFRRSGKKSEINTEEIGNLQDAAGQFEQVDFAVQNIAGGITLLALAFLMFQLYRATKKNISFFSMADVNLLFTSPVSPPKLLMYYMIRSIVPSLGGSFIFVIYSTAQLNDVFDLTPLNLILMSIGVTMFFFILSPIKFLIYTLNTKYNILGYIKNGVFALGVILLLMILIPGLMAEKFWQGMFAWISSPWFDFFPLVGWSRGIITFVSHNNIWISLGFIGVYLLSFLIIVQLVLTHAGYYYEDVLDSTQSNEEVKEKAKGKQQASESTGSLNLNKKLELKDFGTGATALYWRNYVHSSRQDFHPLFGLYGLGFSAIAIIMAILSNFDWFSHKIIYGYLIMMIGMYFMAGMGRTSIGDLKKPYFILIPASWTSKFWNMIKLDIYQTLIMSVIMVIPTVLIADLSWGLMFLFPFCMIAFYLTGFAITLTTQVGFDEGWDRKLIKPVIIGGVFLFGILPSLAAGVFGFVISRQFIFAMTGVSMGIFIVAAVMLHVTLDIISKVEFKEM</sequence>
<name>A0A9X2SZT2_9BACT</name>
<comment type="caution">
    <text evidence="2">The sequence shown here is derived from an EMBL/GenBank/DDBJ whole genome shotgun (WGS) entry which is preliminary data.</text>
</comment>
<feature type="transmembrane region" description="Helical" evidence="1">
    <location>
        <begin position="348"/>
        <end position="368"/>
    </location>
</feature>
<reference evidence="2" key="1">
    <citation type="submission" date="2022-08" db="EMBL/GenBank/DDBJ databases">
        <authorList>
            <person name="Zhang D."/>
        </authorList>
    </citation>
    <scope>NUCLEOTIDE SEQUENCE</scope>
    <source>
        <strain evidence="2">XJ19-11</strain>
    </source>
</reference>
<evidence type="ECO:0000256" key="1">
    <source>
        <dbReference type="SAM" id="Phobius"/>
    </source>
</evidence>
<feature type="transmembrane region" description="Helical" evidence="1">
    <location>
        <begin position="374"/>
        <end position="392"/>
    </location>
</feature>
<keyword evidence="1" id="KW-1133">Transmembrane helix</keyword>
<proteinExistence type="predicted"/>
<evidence type="ECO:0000313" key="3">
    <source>
        <dbReference type="Proteomes" id="UP001142175"/>
    </source>
</evidence>
<feature type="transmembrane region" description="Helical" evidence="1">
    <location>
        <begin position="254"/>
        <end position="276"/>
    </location>
</feature>
<keyword evidence="1" id="KW-0472">Membrane</keyword>
<feature type="transmembrane region" description="Helical" evidence="1">
    <location>
        <begin position="125"/>
        <end position="147"/>
    </location>
</feature>
<dbReference type="InterPro" id="IPR031584">
    <property type="entry name" value="Put_ABC_export"/>
</dbReference>
<feature type="transmembrane region" description="Helical" evidence="1">
    <location>
        <begin position="486"/>
        <end position="508"/>
    </location>
</feature>
<accession>A0A9X2SZT2</accession>
<dbReference type="AlphaFoldDB" id="A0A9X2SZT2"/>
<dbReference type="Proteomes" id="UP001142175">
    <property type="component" value="Unassembled WGS sequence"/>
</dbReference>
<feature type="transmembrane region" description="Helical" evidence="1">
    <location>
        <begin position="424"/>
        <end position="442"/>
    </location>
</feature>
<feature type="transmembrane region" description="Helical" evidence="1">
    <location>
        <begin position="448"/>
        <end position="474"/>
    </location>
</feature>
<protein>
    <submittedName>
        <fullName evidence="2">ABC exporter domain-containing protein</fullName>
    </submittedName>
</protein>
<feature type="transmembrane region" description="Helical" evidence="1">
    <location>
        <begin position="514"/>
        <end position="539"/>
    </location>
</feature>
<feature type="transmembrane region" description="Helical" evidence="1">
    <location>
        <begin position="73"/>
        <end position="95"/>
    </location>
</feature>
<organism evidence="2 3">
    <name type="scientific">Aquiflexum gelatinilyticum</name>
    <dbReference type="NCBI Taxonomy" id="2961943"/>
    <lineage>
        <taxon>Bacteria</taxon>
        <taxon>Pseudomonadati</taxon>
        <taxon>Bacteroidota</taxon>
        <taxon>Cytophagia</taxon>
        <taxon>Cytophagales</taxon>
        <taxon>Cyclobacteriaceae</taxon>
        <taxon>Aquiflexum</taxon>
    </lineage>
</organism>
<feature type="transmembrane region" description="Helical" evidence="1">
    <location>
        <begin position="191"/>
        <end position="212"/>
    </location>
</feature>
<dbReference type="RefSeq" id="WP_258424694.1">
    <property type="nucleotide sequence ID" value="NZ_JANSUY010000019.1"/>
</dbReference>
<gene>
    <name evidence="2" type="ORF">NU887_17585</name>
</gene>
<dbReference type="EMBL" id="JANSUY010000019">
    <property type="protein sequence ID" value="MCR9016849.1"/>
    <property type="molecule type" value="Genomic_DNA"/>
</dbReference>
<dbReference type="Pfam" id="PF16962">
    <property type="entry name" value="ABC_export"/>
    <property type="match status" value="1"/>
</dbReference>